<evidence type="ECO:0000256" key="3">
    <source>
        <dbReference type="ARBA" id="ARBA00023157"/>
    </source>
</evidence>
<dbReference type="RefSeq" id="WP_281378028.1">
    <property type="nucleotide sequence ID" value="NZ_JACHHP010000004.1"/>
</dbReference>
<dbReference type="CDD" id="cd02966">
    <property type="entry name" value="TlpA_like_family"/>
    <property type="match status" value="1"/>
</dbReference>
<accession>A0A7W8D958</accession>
<dbReference type="SUPFAM" id="SSF52833">
    <property type="entry name" value="Thioredoxin-like"/>
    <property type="match status" value="1"/>
</dbReference>
<dbReference type="GO" id="GO:0030313">
    <property type="term" value="C:cell envelope"/>
    <property type="evidence" value="ECO:0007669"/>
    <property type="project" value="UniProtKB-SubCell"/>
</dbReference>
<comment type="caution">
    <text evidence="7">The sequence shown here is derived from an EMBL/GenBank/DDBJ whole genome shotgun (WGS) entry which is preliminary data.</text>
</comment>
<keyword evidence="7" id="KW-0413">Isomerase</keyword>
<dbReference type="GO" id="GO:0016853">
    <property type="term" value="F:isomerase activity"/>
    <property type="evidence" value="ECO:0007669"/>
    <property type="project" value="UniProtKB-KW"/>
</dbReference>
<feature type="chain" id="PRO_5031055280" evidence="5">
    <location>
        <begin position="18"/>
        <end position="172"/>
    </location>
</feature>
<keyword evidence="8" id="KW-1185">Reference proteome</keyword>
<dbReference type="PROSITE" id="PS00194">
    <property type="entry name" value="THIOREDOXIN_1"/>
    <property type="match status" value="1"/>
</dbReference>
<keyword evidence="3" id="KW-1015">Disulfide bond</keyword>
<evidence type="ECO:0000256" key="5">
    <source>
        <dbReference type="SAM" id="SignalP"/>
    </source>
</evidence>
<evidence type="ECO:0000313" key="8">
    <source>
        <dbReference type="Proteomes" id="UP000521199"/>
    </source>
</evidence>
<comment type="subcellular location">
    <subcellularLocation>
        <location evidence="1">Cell envelope</location>
    </subcellularLocation>
</comment>
<dbReference type="InterPro" id="IPR013766">
    <property type="entry name" value="Thioredoxin_domain"/>
</dbReference>
<dbReference type="InterPro" id="IPR050553">
    <property type="entry name" value="Thioredoxin_ResA/DsbE_sf"/>
</dbReference>
<dbReference type="AlphaFoldDB" id="A0A7W8D958"/>
<dbReference type="GO" id="GO:0015036">
    <property type="term" value="F:disulfide oxidoreductase activity"/>
    <property type="evidence" value="ECO:0007669"/>
    <property type="project" value="UniProtKB-ARBA"/>
</dbReference>
<proteinExistence type="predicted"/>
<protein>
    <submittedName>
        <fullName evidence="7">Thiol-disulfide isomerase/thioredoxin</fullName>
    </submittedName>
</protein>
<feature type="domain" description="Thioredoxin" evidence="6">
    <location>
        <begin position="17"/>
        <end position="157"/>
    </location>
</feature>
<dbReference type="InterPro" id="IPR036249">
    <property type="entry name" value="Thioredoxin-like_sf"/>
</dbReference>
<dbReference type="Gene3D" id="3.40.30.10">
    <property type="entry name" value="Glutaredoxin"/>
    <property type="match status" value="1"/>
</dbReference>
<keyword evidence="5" id="KW-0732">Signal</keyword>
<gene>
    <name evidence="7" type="ORF">HNQ52_002426</name>
</gene>
<dbReference type="PANTHER" id="PTHR42852:SF6">
    <property type="entry name" value="THIOL:DISULFIDE INTERCHANGE PROTEIN DSBE"/>
    <property type="match status" value="1"/>
</dbReference>
<dbReference type="Pfam" id="PF08534">
    <property type="entry name" value="Redoxin"/>
    <property type="match status" value="1"/>
</dbReference>
<feature type="signal peptide" evidence="5">
    <location>
        <begin position="1"/>
        <end position="17"/>
    </location>
</feature>
<keyword evidence="4" id="KW-0676">Redox-active center</keyword>
<dbReference type="PANTHER" id="PTHR42852">
    <property type="entry name" value="THIOL:DISULFIDE INTERCHANGE PROTEIN DSBE"/>
    <property type="match status" value="1"/>
</dbReference>
<evidence type="ECO:0000256" key="4">
    <source>
        <dbReference type="ARBA" id="ARBA00023284"/>
    </source>
</evidence>
<keyword evidence="2" id="KW-0201">Cytochrome c-type biogenesis</keyword>
<evidence type="ECO:0000256" key="2">
    <source>
        <dbReference type="ARBA" id="ARBA00022748"/>
    </source>
</evidence>
<evidence type="ECO:0000256" key="1">
    <source>
        <dbReference type="ARBA" id="ARBA00004196"/>
    </source>
</evidence>
<reference evidence="7 8" key="1">
    <citation type="submission" date="2020-08" db="EMBL/GenBank/DDBJ databases">
        <title>Genomic Encyclopedia of Type Strains, Phase IV (KMG-IV): sequencing the most valuable type-strain genomes for metagenomic binning, comparative biology and taxonomic classification.</title>
        <authorList>
            <person name="Goeker M."/>
        </authorList>
    </citation>
    <scope>NUCLEOTIDE SEQUENCE [LARGE SCALE GENOMIC DNA]</scope>
    <source>
        <strain evidence="7 8">DSM 24163</strain>
    </source>
</reference>
<dbReference type="InterPro" id="IPR013740">
    <property type="entry name" value="Redoxin"/>
</dbReference>
<sequence length="172" mass="18703">MRTLLLLMLAFAAPVQAQDVEVPPPLELSIATLDGGTFDLAAERGRFVVLNFWATWCAPCLKEIPDLDAFDAARDDVRVVGLAYEDITPEDMRAFMREHPIGYAVAIVDVYDPPAAFDPPRGLPMTYLVGPDGRVARRFLGPVTSQELAAAIDAAVQREVAVDDGRRGFSTG</sequence>
<organism evidence="7 8">
    <name type="scientific">Chiayiivirga flava</name>
    <dbReference type="NCBI Taxonomy" id="659595"/>
    <lineage>
        <taxon>Bacteria</taxon>
        <taxon>Pseudomonadati</taxon>
        <taxon>Pseudomonadota</taxon>
        <taxon>Gammaproteobacteria</taxon>
        <taxon>Lysobacterales</taxon>
        <taxon>Lysobacteraceae</taxon>
        <taxon>Chiayiivirga</taxon>
    </lineage>
</organism>
<evidence type="ECO:0000313" key="7">
    <source>
        <dbReference type="EMBL" id="MBB5208876.1"/>
    </source>
</evidence>
<dbReference type="PROSITE" id="PS51352">
    <property type="entry name" value="THIOREDOXIN_2"/>
    <property type="match status" value="1"/>
</dbReference>
<evidence type="ECO:0000259" key="6">
    <source>
        <dbReference type="PROSITE" id="PS51352"/>
    </source>
</evidence>
<dbReference type="InterPro" id="IPR017937">
    <property type="entry name" value="Thioredoxin_CS"/>
</dbReference>
<dbReference type="Proteomes" id="UP000521199">
    <property type="component" value="Unassembled WGS sequence"/>
</dbReference>
<name>A0A7W8D958_9GAMM</name>
<dbReference type="GO" id="GO:0017004">
    <property type="term" value="P:cytochrome complex assembly"/>
    <property type="evidence" value="ECO:0007669"/>
    <property type="project" value="UniProtKB-KW"/>
</dbReference>
<dbReference type="EMBL" id="JACHHP010000004">
    <property type="protein sequence ID" value="MBB5208876.1"/>
    <property type="molecule type" value="Genomic_DNA"/>
</dbReference>